<organism evidence="2 3">
    <name type="scientific">Vigna mungo</name>
    <name type="common">Black gram</name>
    <name type="synonym">Phaseolus mungo</name>
    <dbReference type="NCBI Taxonomy" id="3915"/>
    <lineage>
        <taxon>Eukaryota</taxon>
        <taxon>Viridiplantae</taxon>
        <taxon>Streptophyta</taxon>
        <taxon>Embryophyta</taxon>
        <taxon>Tracheophyta</taxon>
        <taxon>Spermatophyta</taxon>
        <taxon>Magnoliopsida</taxon>
        <taxon>eudicotyledons</taxon>
        <taxon>Gunneridae</taxon>
        <taxon>Pentapetalae</taxon>
        <taxon>rosids</taxon>
        <taxon>fabids</taxon>
        <taxon>Fabales</taxon>
        <taxon>Fabaceae</taxon>
        <taxon>Papilionoideae</taxon>
        <taxon>50 kb inversion clade</taxon>
        <taxon>NPAAA clade</taxon>
        <taxon>indigoferoid/millettioid clade</taxon>
        <taxon>Phaseoleae</taxon>
        <taxon>Vigna</taxon>
    </lineage>
</organism>
<feature type="compositionally biased region" description="Low complexity" evidence="1">
    <location>
        <begin position="30"/>
        <end position="39"/>
    </location>
</feature>
<proteinExistence type="predicted"/>
<feature type="non-terminal residue" evidence="2">
    <location>
        <position position="1"/>
    </location>
</feature>
<evidence type="ECO:0000313" key="2">
    <source>
        <dbReference type="EMBL" id="WVZ08169.1"/>
    </source>
</evidence>
<feature type="region of interest" description="Disordered" evidence="1">
    <location>
        <begin position="1"/>
        <end position="102"/>
    </location>
</feature>
<protein>
    <submittedName>
        <fullName evidence="2">Uncharacterized protein</fullName>
    </submittedName>
</protein>
<evidence type="ECO:0000256" key="1">
    <source>
        <dbReference type="SAM" id="MobiDB-lite"/>
    </source>
</evidence>
<dbReference type="AlphaFoldDB" id="A0AAQ3RUD6"/>
<name>A0AAQ3RUD6_VIGMU</name>
<gene>
    <name evidence="2" type="ORF">V8G54_021515</name>
</gene>
<feature type="compositionally biased region" description="Basic residues" evidence="1">
    <location>
        <begin position="76"/>
        <end position="93"/>
    </location>
</feature>
<feature type="compositionally biased region" description="Polar residues" evidence="1">
    <location>
        <begin position="1"/>
        <end position="11"/>
    </location>
</feature>
<reference evidence="2 3" key="1">
    <citation type="journal article" date="2023" name="Life. Sci Alliance">
        <title>Evolutionary insights into 3D genome organization and epigenetic landscape of Vigna mungo.</title>
        <authorList>
            <person name="Junaid A."/>
            <person name="Singh B."/>
            <person name="Bhatia S."/>
        </authorList>
    </citation>
    <scope>NUCLEOTIDE SEQUENCE [LARGE SCALE GENOMIC DNA]</scope>
    <source>
        <strain evidence="2">Urdbean</strain>
    </source>
</reference>
<sequence>PLLLPTQANLPTTPPISLGESIPPSPNPPHSTTLPSSHPSPVPLQRLPRRPISPTLLSREPREWETRPSSTPPSARTRRPAAHRLRGSQRSRQRPCGTPASLAVGHRCQCWASRRG</sequence>
<accession>A0AAQ3RUD6</accession>
<keyword evidence="3" id="KW-1185">Reference proteome</keyword>
<evidence type="ECO:0000313" key="3">
    <source>
        <dbReference type="Proteomes" id="UP001374535"/>
    </source>
</evidence>
<dbReference type="Proteomes" id="UP001374535">
    <property type="component" value="Chromosome 6"/>
</dbReference>
<dbReference type="EMBL" id="CP144695">
    <property type="protein sequence ID" value="WVZ08169.1"/>
    <property type="molecule type" value="Genomic_DNA"/>
</dbReference>